<evidence type="ECO:0000313" key="2">
    <source>
        <dbReference type="EMBL" id="QDV07656.1"/>
    </source>
</evidence>
<evidence type="ECO:0000313" key="3">
    <source>
        <dbReference type="Proteomes" id="UP000320390"/>
    </source>
</evidence>
<dbReference type="EMBL" id="CP036434">
    <property type="protein sequence ID" value="QDV07656.1"/>
    <property type="molecule type" value="Genomic_DNA"/>
</dbReference>
<proteinExistence type="predicted"/>
<name>A0A518EU85_9BACT</name>
<evidence type="ECO:0000256" key="1">
    <source>
        <dbReference type="SAM" id="MobiDB-lite"/>
    </source>
</evidence>
<dbReference type="RefSeq" id="WP_145198916.1">
    <property type="nucleotide sequence ID" value="NZ_CP036434.1"/>
</dbReference>
<feature type="region of interest" description="Disordered" evidence="1">
    <location>
        <begin position="223"/>
        <end position="249"/>
    </location>
</feature>
<protein>
    <submittedName>
        <fullName evidence="2">Uncharacterized protein</fullName>
    </submittedName>
</protein>
<keyword evidence="3" id="KW-1185">Reference proteome</keyword>
<reference evidence="2 3" key="1">
    <citation type="submission" date="2019-02" db="EMBL/GenBank/DDBJ databases">
        <title>Deep-cultivation of Planctomycetes and their phenomic and genomic characterization uncovers novel biology.</title>
        <authorList>
            <person name="Wiegand S."/>
            <person name="Jogler M."/>
            <person name="Boedeker C."/>
            <person name="Pinto D."/>
            <person name="Vollmers J."/>
            <person name="Rivas-Marin E."/>
            <person name="Kohn T."/>
            <person name="Peeters S.H."/>
            <person name="Heuer A."/>
            <person name="Rast P."/>
            <person name="Oberbeckmann S."/>
            <person name="Bunk B."/>
            <person name="Jeske O."/>
            <person name="Meyerdierks A."/>
            <person name="Storesund J.E."/>
            <person name="Kallscheuer N."/>
            <person name="Luecker S."/>
            <person name="Lage O.M."/>
            <person name="Pohl T."/>
            <person name="Merkel B.J."/>
            <person name="Hornburger P."/>
            <person name="Mueller R.-W."/>
            <person name="Bruemmer F."/>
            <person name="Labrenz M."/>
            <person name="Spormann A.M."/>
            <person name="Op den Camp H."/>
            <person name="Overmann J."/>
            <person name="Amann R."/>
            <person name="Jetten M.S.M."/>
            <person name="Mascher T."/>
            <person name="Medema M.H."/>
            <person name="Devos D.P."/>
            <person name="Kaster A.-K."/>
            <person name="Ovreas L."/>
            <person name="Rohde M."/>
            <person name="Galperin M.Y."/>
            <person name="Jogler C."/>
        </authorList>
    </citation>
    <scope>NUCLEOTIDE SEQUENCE [LARGE SCALE GENOMIC DNA]</scope>
    <source>
        <strain evidence="2 3">Poly30</strain>
    </source>
</reference>
<sequence length="249" mass="28198">MTTETDVPFLQRSLGSAFCLGGLLLGGATSCRVPAPTVQQGLTYGFNTPEQALQSFRTAVQGNLLEEEYRCFSRQWKATTKVRSINYYSEVRDELLSKIPQLRWALYRADNPEVLFQSSMDAVLQSRIPGPLWTRDRWLIFRMHREGYWDAWTEATPEKPTEGNTVRDPVEAGILQYIERYDVYRANIDDFSEETGNTAPEAIIAVKGGWQWKIQDFTVQDDPMTSEEFESQARASVPVAPADVKGTAP</sequence>
<organism evidence="2 3">
    <name type="scientific">Saltatorellus ferox</name>
    <dbReference type="NCBI Taxonomy" id="2528018"/>
    <lineage>
        <taxon>Bacteria</taxon>
        <taxon>Pseudomonadati</taxon>
        <taxon>Planctomycetota</taxon>
        <taxon>Planctomycetia</taxon>
        <taxon>Planctomycetia incertae sedis</taxon>
        <taxon>Saltatorellus</taxon>
    </lineage>
</organism>
<accession>A0A518EU85</accession>
<dbReference type="Proteomes" id="UP000320390">
    <property type="component" value="Chromosome"/>
</dbReference>
<gene>
    <name evidence="2" type="ORF">Poly30_31840</name>
</gene>
<dbReference type="AlphaFoldDB" id="A0A518EU85"/>